<dbReference type="OrthoDB" id="9765657at2"/>
<feature type="coiled-coil region" evidence="3">
    <location>
        <begin position="170"/>
        <end position="197"/>
    </location>
</feature>
<proteinExistence type="predicted"/>
<dbReference type="PANTHER" id="PTHR32347">
    <property type="entry name" value="EFFLUX SYSTEM COMPONENT YKNX-RELATED"/>
    <property type="match status" value="1"/>
</dbReference>
<keyword evidence="2 3" id="KW-0175">Coiled coil</keyword>
<dbReference type="AlphaFoldDB" id="A0A9W5S446"/>
<comment type="caution">
    <text evidence="5">The sequence shown here is derived from an EMBL/GenBank/DDBJ whole genome shotgun (WGS) entry which is preliminary data.</text>
</comment>
<dbReference type="Pfam" id="PF25973">
    <property type="entry name" value="BSH_CzcB"/>
    <property type="match status" value="1"/>
</dbReference>
<organism evidence="5 6">
    <name type="scientific">Paenibacillus darwinianus</name>
    <dbReference type="NCBI Taxonomy" id="1380763"/>
    <lineage>
        <taxon>Bacteria</taxon>
        <taxon>Bacillati</taxon>
        <taxon>Bacillota</taxon>
        <taxon>Bacilli</taxon>
        <taxon>Bacillales</taxon>
        <taxon>Paenibacillaceae</taxon>
        <taxon>Paenibacillus</taxon>
    </lineage>
</organism>
<gene>
    <name evidence="5" type="ORF">BG53_06990</name>
</gene>
<evidence type="ECO:0000313" key="5">
    <source>
        <dbReference type="EMBL" id="EXX92616.1"/>
    </source>
</evidence>
<protein>
    <submittedName>
        <fullName evidence="5">Transporter</fullName>
    </submittedName>
</protein>
<reference evidence="5 6" key="1">
    <citation type="submission" date="2014-02" db="EMBL/GenBank/DDBJ databases">
        <title>Genome sequence of Paenibacillus darwinianus reveals adaptive mechanisms for survival in Antarctic soils.</title>
        <authorList>
            <person name="Dsouza M."/>
            <person name="Taylor M.W."/>
            <person name="Turner S.J."/>
            <person name="Aislabie J."/>
        </authorList>
    </citation>
    <scope>NUCLEOTIDE SEQUENCE [LARGE SCALE GENOMIC DNA]</scope>
    <source>
        <strain evidence="5 6">CE1</strain>
    </source>
</reference>
<dbReference type="Proteomes" id="UP000053750">
    <property type="component" value="Unassembled WGS sequence"/>
</dbReference>
<dbReference type="InterPro" id="IPR027417">
    <property type="entry name" value="P-loop_NTPase"/>
</dbReference>
<comment type="subcellular location">
    <subcellularLocation>
        <location evidence="1">Cell envelope</location>
    </subcellularLocation>
</comment>
<dbReference type="GO" id="GO:0030313">
    <property type="term" value="C:cell envelope"/>
    <property type="evidence" value="ECO:0007669"/>
    <property type="project" value="UniProtKB-SubCell"/>
</dbReference>
<evidence type="ECO:0000256" key="1">
    <source>
        <dbReference type="ARBA" id="ARBA00004196"/>
    </source>
</evidence>
<dbReference type="Gene3D" id="2.40.50.100">
    <property type="match status" value="1"/>
</dbReference>
<dbReference type="InterPro" id="IPR050465">
    <property type="entry name" value="UPF0194_transport"/>
</dbReference>
<evidence type="ECO:0000313" key="6">
    <source>
        <dbReference type="Proteomes" id="UP000053750"/>
    </source>
</evidence>
<dbReference type="RefSeq" id="WP_051587546.1">
    <property type="nucleotide sequence ID" value="NZ_KK082226.1"/>
</dbReference>
<evidence type="ECO:0000256" key="3">
    <source>
        <dbReference type="SAM" id="Coils"/>
    </source>
</evidence>
<evidence type="ECO:0000259" key="4">
    <source>
        <dbReference type="Pfam" id="PF25973"/>
    </source>
</evidence>
<sequence length="280" mass="30894">MFTKWWTENSLHTRKGNPADAAASSRTSSGRVWARRAAVTMLAASLVVTSGCGLLPKEREEELLPEITPPQISKKPEYEVTATTLETKVQGLGKVMSQTEETLFFTLDNMRLKTLNVKPGDQVAAGAVIGTLEVETMQKDLRSKRLAFRKAETGMKETLRKRDEMDPIDFEEASIAFEEQRQAIIDLEAEIAKATLTAPFAGTVVQLNVQKGDAVKAYDPIAVIADTSRLVSAQIMNVFQTIIQTEHVTICMTTHDPTILEVADHVYEMVDGKFIAHAEG</sequence>
<name>A0A9W5S446_9BACL</name>
<dbReference type="SUPFAM" id="SSF111369">
    <property type="entry name" value="HlyD-like secretion proteins"/>
    <property type="match status" value="1"/>
</dbReference>
<dbReference type="SUPFAM" id="SSF52540">
    <property type="entry name" value="P-loop containing nucleoside triphosphate hydrolases"/>
    <property type="match status" value="1"/>
</dbReference>
<feature type="domain" description="CzcB-like barrel-sandwich hybrid" evidence="4">
    <location>
        <begin position="113"/>
        <end position="226"/>
    </location>
</feature>
<dbReference type="InterPro" id="IPR058647">
    <property type="entry name" value="BSH_CzcB-like"/>
</dbReference>
<evidence type="ECO:0000256" key="2">
    <source>
        <dbReference type="ARBA" id="ARBA00023054"/>
    </source>
</evidence>
<dbReference type="EMBL" id="JFHU01000002">
    <property type="protein sequence ID" value="EXX92616.1"/>
    <property type="molecule type" value="Genomic_DNA"/>
</dbReference>
<accession>A0A9W5S446</accession>
<keyword evidence="6" id="KW-1185">Reference proteome</keyword>